<evidence type="ECO:0000313" key="4">
    <source>
        <dbReference type="Proteomes" id="UP000714420"/>
    </source>
</evidence>
<comment type="caution">
    <text evidence="3">The sequence shown here is derived from an EMBL/GenBank/DDBJ whole genome shotgun (WGS) entry which is preliminary data.</text>
</comment>
<sequence length="615" mass="68947">MLYQEGNTLVEQGKLEKARSKFQQVINCGNNLYVPDSEKRIAWIDRILRKPNTVKPFSLSDNEVVIPYQGGQDVITVDGNGSWSASIKDNNEGWCKIKKEKGKIYIISDANEDSSDRTCEVLVRMGNKTKIVLVKNEKAPEMLIPSVENLTFPYKGETNTIEIRSNTNWEVTSIPGWVVSTKENGKIKLTALANDKNEDRSAEIKVESSTKTVVINIYQGAGLDHLAFSKNELHFGPDGGDEYVNILTDAQDWKFGDFPHWCQVTKVADNLLRIHCTPNEPINMSREASVNVTTGKQTSGINVSQEAKPLVAIIPISGIGGRALSFGFNAGYMFPMISASSGGSYTGSPVNYANGTSLEEASYSNSSGFSFGGYADIRVYKNLYLTAGMNFIHYKYKNTFQSNDVRNVMVGSDIYYAKGKIQDNYQEDYTFSALEIPILASYRFPVTKTSHIQINVGPVINWGLSAKMKLSGTSDGEKLKAYAMDRFGMTDNLLDGIELYPHHIQASGTMDLYKKNVSYTETYVEHNYAKVDKSQDFETSPLKRMNVCARFGVAYEYSGISIGVDYNLMITNMANKRYWEGSRWTVFDYTGSNLMSGYKQRNNYLQIHIGYTFRY</sequence>
<dbReference type="RefSeq" id="WP_172274835.1">
    <property type="nucleotide sequence ID" value="NZ_CASGMU010000005.1"/>
</dbReference>
<accession>A0ABX2ANW2</accession>
<evidence type="ECO:0000313" key="3">
    <source>
        <dbReference type="EMBL" id="NPD91717.1"/>
    </source>
</evidence>
<name>A0ABX2ANW2_9BACT</name>
<dbReference type="Proteomes" id="UP000714420">
    <property type="component" value="Unassembled WGS sequence"/>
</dbReference>
<dbReference type="InterPro" id="IPR024361">
    <property type="entry name" value="BACON"/>
</dbReference>
<dbReference type="Gene3D" id="2.60.40.10">
    <property type="entry name" value="Immunoglobulins"/>
    <property type="match status" value="2"/>
</dbReference>
<feature type="domain" description="Outer membrane protein beta-barrel" evidence="2">
    <location>
        <begin position="322"/>
        <end position="572"/>
    </location>
</feature>
<dbReference type="InterPro" id="IPR025665">
    <property type="entry name" value="Beta-barrel_OMP_2"/>
</dbReference>
<keyword evidence="4" id="KW-1185">Reference proteome</keyword>
<dbReference type="Pfam" id="PF13004">
    <property type="entry name" value="BACON"/>
    <property type="match status" value="1"/>
</dbReference>
<organism evidence="3 4">
    <name type="scientific">Xylanibacter muris</name>
    <dbReference type="NCBI Taxonomy" id="2736290"/>
    <lineage>
        <taxon>Bacteria</taxon>
        <taxon>Pseudomonadati</taxon>
        <taxon>Bacteroidota</taxon>
        <taxon>Bacteroidia</taxon>
        <taxon>Bacteroidales</taxon>
        <taxon>Prevotellaceae</taxon>
        <taxon>Xylanibacter</taxon>
    </lineage>
</organism>
<evidence type="ECO:0000259" key="1">
    <source>
        <dbReference type="Pfam" id="PF13004"/>
    </source>
</evidence>
<reference evidence="3 4" key="1">
    <citation type="submission" date="2020-05" db="EMBL/GenBank/DDBJ databases">
        <title>Distinct polysaccharide utilization as determinants for interspecies competition between intestinal Prevotella spp.</title>
        <authorList>
            <person name="Galvez E.J.C."/>
            <person name="Iljazovic A."/>
            <person name="Strowig T."/>
        </authorList>
    </citation>
    <scope>NUCLEOTIDE SEQUENCE [LARGE SCALE GENOMIC DNA]</scope>
    <source>
        <strain evidence="3 4">PMUR</strain>
    </source>
</reference>
<dbReference type="Pfam" id="PF13568">
    <property type="entry name" value="OMP_b-brl_2"/>
    <property type="match status" value="1"/>
</dbReference>
<proteinExistence type="predicted"/>
<dbReference type="CDD" id="cd14948">
    <property type="entry name" value="BACON"/>
    <property type="match status" value="2"/>
</dbReference>
<evidence type="ECO:0000259" key="2">
    <source>
        <dbReference type="Pfam" id="PF13568"/>
    </source>
</evidence>
<feature type="domain" description="BACON" evidence="1">
    <location>
        <begin position="168"/>
        <end position="219"/>
    </location>
</feature>
<dbReference type="InterPro" id="IPR013783">
    <property type="entry name" value="Ig-like_fold"/>
</dbReference>
<gene>
    <name evidence="3" type="ORF">HPS56_05010</name>
</gene>
<dbReference type="EMBL" id="JABKKF010000003">
    <property type="protein sequence ID" value="NPD91717.1"/>
    <property type="molecule type" value="Genomic_DNA"/>
</dbReference>
<protein>
    <submittedName>
        <fullName evidence="3">Outer membrane beta-barrel protein</fullName>
    </submittedName>
</protein>